<organism evidence="1">
    <name type="scientific">Dichomitus squalens</name>
    <dbReference type="NCBI Taxonomy" id="114155"/>
    <lineage>
        <taxon>Eukaryota</taxon>
        <taxon>Fungi</taxon>
        <taxon>Dikarya</taxon>
        <taxon>Basidiomycota</taxon>
        <taxon>Agaricomycotina</taxon>
        <taxon>Agaricomycetes</taxon>
        <taxon>Polyporales</taxon>
        <taxon>Polyporaceae</taxon>
        <taxon>Dichomitus</taxon>
    </lineage>
</organism>
<dbReference type="Pfam" id="PF23562">
    <property type="entry name" value="AMP-binding_C_3"/>
    <property type="match status" value="1"/>
</dbReference>
<evidence type="ECO:0000313" key="2">
    <source>
        <dbReference type="EMBL" id="TBU55342.1"/>
    </source>
</evidence>
<sequence length="319" mass="35588">MLRVVIEEKWRNAQVPVEKGRQVVVNTLGNLAHIGSFHWSVAMGACIAQSSSMAMPAREFVNMTRECSLSLLVLYATFLSDLIRVARVDSTVADALKGLNQIVHTGVALNKQDEEWAYQNDLKIMTSYGTTETGPMMCSRLGTDPLSRLLRPFPGANPLFIPYKSMDDDAEEDGYYHSNDLFEPLEDGWIYRGRAGDWIKTLGGFCDTKSIEDNVRKTCADIIHDAVVVGTGRLHVCLVVESAVNGLNDEEKLALSRTIIDRTAEFNTRLFKHERVQDPKLVLVVDKGALPRTKEKGNVQRSAVERMFLEQLDLIAGTL</sequence>
<dbReference type="STRING" id="114155.A0A4Q9MHE9"/>
<keyword evidence="3" id="KW-1185">Reference proteome</keyword>
<dbReference type="Proteomes" id="UP000292082">
    <property type="component" value="Unassembled WGS sequence"/>
</dbReference>
<reference evidence="1 3" key="1">
    <citation type="submission" date="2019-01" db="EMBL/GenBank/DDBJ databases">
        <title>Draft genome sequences of three monokaryotic isolates of the white-rot basidiomycete fungus Dichomitus squalens.</title>
        <authorList>
            <consortium name="DOE Joint Genome Institute"/>
            <person name="Lopez S.C."/>
            <person name="Andreopoulos B."/>
            <person name="Pangilinan J."/>
            <person name="Lipzen A."/>
            <person name="Riley R."/>
            <person name="Ahrendt S."/>
            <person name="Ng V."/>
            <person name="Barry K."/>
            <person name="Daum C."/>
            <person name="Grigoriev I.V."/>
            <person name="Hilden K.S."/>
            <person name="Makela M.R."/>
            <person name="de Vries R.P."/>
        </authorList>
    </citation>
    <scope>NUCLEOTIDE SEQUENCE [LARGE SCALE GENOMIC DNA]</scope>
    <source>
        <strain evidence="2 3">CBS 464.89</strain>
        <strain evidence="1">OM18370.1</strain>
    </source>
</reference>
<dbReference type="EMBL" id="ML145170">
    <property type="protein sequence ID" value="TBU55342.1"/>
    <property type="molecule type" value="Genomic_DNA"/>
</dbReference>
<dbReference type="InterPro" id="IPR042099">
    <property type="entry name" value="ANL_N_sf"/>
</dbReference>
<dbReference type="AlphaFoldDB" id="A0A4Q9MHE9"/>
<proteinExistence type="predicted"/>
<name>A0A4Q9MHE9_9APHY</name>
<evidence type="ECO:0000313" key="3">
    <source>
        <dbReference type="Proteomes" id="UP000292082"/>
    </source>
</evidence>
<dbReference type="EMBL" id="ML143459">
    <property type="protein sequence ID" value="TBU25572.1"/>
    <property type="molecule type" value="Genomic_DNA"/>
</dbReference>
<accession>A0A4Q9MHE9</accession>
<dbReference type="Proteomes" id="UP000292957">
    <property type="component" value="Unassembled WGS sequence"/>
</dbReference>
<evidence type="ECO:0000313" key="1">
    <source>
        <dbReference type="EMBL" id="TBU25572.1"/>
    </source>
</evidence>
<dbReference type="Gene3D" id="3.40.50.12780">
    <property type="entry name" value="N-terminal domain of ligase-like"/>
    <property type="match status" value="1"/>
</dbReference>
<protein>
    <submittedName>
        <fullName evidence="1">Acetyl-CoA synthetase-like protein</fullName>
    </submittedName>
</protein>
<dbReference type="SUPFAM" id="SSF56801">
    <property type="entry name" value="Acetyl-CoA synthetase-like"/>
    <property type="match status" value="1"/>
</dbReference>
<dbReference type="OrthoDB" id="429813at2759"/>
<gene>
    <name evidence="2" type="ORF">BD310DRAFT_950811</name>
    <name evidence="1" type="ORF">BD311DRAFT_790333</name>
</gene>